<feature type="compositionally biased region" description="Basic and acidic residues" evidence="5">
    <location>
        <begin position="319"/>
        <end position="328"/>
    </location>
</feature>
<dbReference type="InterPro" id="IPR003126">
    <property type="entry name" value="Znf_UBR"/>
</dbReference>
<feature type="compositionally biased region" description="Basic and acidic residues" evidence="5">
    <location>
        <begin position="236"/>
        <end position="247"/>
    </location>
</feature>
<feature type="region of interest" description="Disordered" evidence="5">
    <location>
        <begin position="184"/>
        <end position="204"/>
    </location>
</feature>
<dbReference type="PROSITE" id="PS51157">
    <property type="entry name" value="ZF_UBR"/>
    <property type="match status" value="1"/>
</dbReference>
<dbReference type="EMBL" id="JAIZAY010000003">
    <property type="protein sequence ID" value="KAJ8044539.1"/>
    <property type="molecule type" value="Genomic_DNA"/>
</dbReference>
<feature type="compositionally biased region" description="Polar residues" evidence="5">
    <location>
        <begin position="193"/>
        <end position="204"/>
    </location>
</feature>
<dbReference type="AlphaFoldDB" id="A0A9Q1CHE3"/>
<evidence type="ECO:0000256" key="5">
    <source>
        <dbReference type="SAM" id="MobiDB-lite"/>
    </source>
</evidence>
<protein>
    <submittedName>
        <fullName evidence="7">Protein mlo2</fullName>
    </submittedName>
</protein>
<dbReference type="PANTHER" id="PTHR13513">
    <property type="entry name" value="E3 UBIQUITIN-PROTEIN LIGASE UBR7"/>
    <property type="match status" value="1"/>
</dbReference>
<dbReference type="SMART" id="SM00396">
    <property type="entry name" value="ZnF_UBR1"/>
    <property type="match status" value="1"/>
</dbReference>
<dbReference type="InterPro" id="IPR011011">
    <property type="entry name" value="Znf_FYVE_PHD"/>
</dbReference>
<dbReference type="GO" id="GO:0061630">
    <property type="term" value="F:ubiquitin protein ligase activity"/>
    <property type="evidence" value="ECO:0007669"/>
    <property type="project" value="InterPro"/>
</dbReference>
<feature type="domain" description="UBR-type" evidence="6">
    <location>
        <begin position="40"/>
        <end position="112"/>
    </location>
</feature>
<name>A0A9Q1CHE3_HOLLE</name>
<feature type="compositionally biased region" description="Basic and acidic residues" evidence="5">
    <location>
        <begin position="271"/>
        <end position="300"/>
    </location>
</feature>
<dbReference type="CDD" id="cd15542">
    <property type="entry name" value="PHD_UBR7"/>
    <property type="match status" value="1"/>
</dbReference>
<feature type="compositionally biased region" description="Polar residues" evidence="5">
    <location>
        <begin position="226"/>
        <end position="235"/>
    </location>
</feature>
<evidence type="ECO:0000256" key="2">
    <source>
        <dbReference type="ARBA" id="ARBA00022771"/>
    </source>
</evidence>
<dbReference type="GO" id="GO:0008270">
    <property type="term" value="F:zinc ion binding"/>
    <property type="evidence" value="ECO:0007669"/>
    <property type="project" value="UniProtKB-KW"/>
</dbReference>
<evidence type="ECO:0000256" key="3">
    <source>
        <dbReference type="ARBA" id="ARBA00022833"/>
    </source>
</evidence>
<dbReference type="CDD" id="cd19677">
    <property type="entry name" value="UBR-box_UBR7"/>
    <property type="match status" value="1"/>
</dbReference>
<keyword evidence="3" id="KW-0862">Zinc</keyword>
<dbReference type="Gene3D" id="3.30.40.10">
    <property type="entry name" value="Zinc/RING finger domain, C3HC4 (zinc finger)"/>
    <property type="match status" value="1"/>
</dbReference>
<feature type="zinc finger region" description="UBR-type" evidence="4">
    <location>
        <begin position="40"/>
        <end position="112"/>
    </location>
</feature>
<proteinExistence type="predicted"/>
<feature type="region of interest" description="Disordered" evidence="5">
    <location>
        <begin position="223"/>
        <end position="328"/>
    </location>
</feature>
<dbReference type="PANTHER" id="PTHR13513:SF9">
    <property type="entry name" value="E3 UBIQUITIN-PROTEIN LIGASE UBR7-RELATED"/>
    <property type="match status" value="1"/>
</dbReference>
<evidence type="ECO:0000256" key="1">
    <source>
        <dbReference type="ARBA" id="ARBA00022723"/>
    </source>
</evidence>
<feature type="compositionally biased region" description="Low complexity" evidence="5">
    <location>
        <begin position="252"/>
        <end position="270"/>
    </location>
</feature>
<comment type="caution">
    <text evidence="7">The sequence shown here is derived from an EMBL/GenBank/DDBJ whole genome shotgun (WGS) entry which is preliminary data.</text>
</comment>
<keyword evidence="8" id="KW-1185">Reference proteome</keyword>
<dbReference type="GO" id="GO:0005737">
    <property type="term" value="C:cytoplasm"/>
    <property type="evidence" value="ECO:0007669"/>
    <property type="project" value="TreeGrafter"/>
</dbReference>
<dbReference type="SUPFAM" id="SSF57903">
    <property type="entry name" value="FYVE/PHD zinc finger"/>
    <property type="match status" value="1"/>
</dbReference>
<dbReference type="OrthoDB" id="10262564at2759"/>
<keyword evidence="1" id="KW-0479">Metal-binding</keyword>
<organism evidence="7 8">
    <name type="scientific">Holothuria leucospilota</name>
    <name type="common">Black long sea cucumber</name>
    <name type="synonym">Mertensiothuria leucospilota</name>
    <dbReference type="NCBI Taxonomy" id="206669"/>
    <lineage>
        <taxon>Eukaryota</taxon>
        <taxon>Metazoa</taxon>
        <taxon>Echinodermata</taxon>
        <taxon>Eleutherozoa</taxon>
        <taxon>Echinozoa</taxon>
        <taxon>Holothuroidea</taxon>
        <taxon>Aspidochirotacea</taxon>
        <taxon>Aspidochirotida</taxon>
        <taxon>Holothuriidae</taxon>
        <taxon>Holothuria</taxon>
    </lineage>
</organism>
<evidence type="ECO:0000313" key="8">
    <source>
        <dbReference type="Proteomes" id="UP001152320"/>
    </source>
</evidence>
<evidence type="ECO:0000259" key="6">
    <source>
        <dbReference type="PROSITE" id="PS51157"/>
    </source>
</evidence>
<evidence type="ECO:0000256" key="4">
    <source>
        <dbReference type="PROSITE-ProRule" id="PRU00508"/>
    </source>
</evidence>
<accession>A0A9Q1CHE3</accession>
<dbReference type="Proteomes" id="UP001152320">
    <property type="component" value="Chromosome 3"/>
</dbReference>
<dbReference type="InterPro" id="IPR047506">
    <property type="entry name" value="UBR7-like_UBR-box"/>
</dbReference>
<sequence length="475" mass="53225">MATASSSSDVDGTLSMMDVLAENEELEEEATAVLGDSDDKCCTYATGYQPRQALYACDTCSADRDTMAGICLACSYACHDGHDLFELYTKRNFRCDCGNSKFPDLTCKLIQDKTPENEKNKYNQNFKGLYCYCKRPYPDPEDDVEDEMIQCIMCEDWYHGRVHKKDITVLYEVTSVKAEGAGEVDVEGEGTAQAKTISPQIKGEQTSIQSLAAECKPSSVIKSEITESSESVTDSSNHESETKDKTIRSAPSESSQECTVTESSSEVQSQQKDEKEIPGETDHSSCDGKTEENSPLREEQASTDQKLLGAGGDGSQTDGGEKIEDKKEANNSTLCQLEELKKRDVKKTEGAVFWKRGWRSKLCTCQSCKNRYEELDVSFLICEEDTVLAYEERGKVNQSGLSQYEKGIQALSNLDRTQQVEVLQGYNDMKTELRDFLQSFAQNGKVVKREDIDQFFGEMQVRKRQKTAPMQYFCR</sequence>
<reference evidence="7" key="1">
    <citation type="submission" date="2021-10" db="EMBL/GenBank/DDBJ databases">
        <title>Tropical sea cucumber genome reveals ecological adaptation and Cuvierian tubules defense mechanism.</title>
        <authorList>
            <person name="Chen T."/>
        </authorList>
    </citation>
    <scope>NUCLEOTIDE SEQUENCE</scope>
    <source>
        <strain evidence="7">Nanhai2018</strain>
        <tissue evidence="7">Muscle</tissue>
    </source>
</reference>
<dbReference type="Pfam" id="PF02207">
    <property type="entry name" value="zf-UBR"/>
    <property type="match status" value="1"/>
</dbReference>
<keyword evidence="2" id="KW-0863">Zinc-finger</keyword>
<dbReference type="InterPro" id="IPR013083">
    <property type="entry name" value="Znf_RING/FYVE/PHD"/>
</dbReference>
<dbReference type="InterPro" id="IPR040204">
    <property type="entry name" value="UBR7"/>
</dbReference>
<gene>
    <name evidence="7" type="ORF">HOLleu_07318</name>
</gene>
<evidence type="ECO:0000313" key="7">
    <source>
        <dbReference type="EMBL" id="KAJ8044539.1"/>
    </source>
</evidence>